<dbReference type="EMBL" id="OX395140">
    <property type="protein sequence ID" value="CAI5794160.1"/>
    <property type="molecule type" value="Genomic_DNA"/>
</dbReference>
<protein>
    <submittedName>
        <fullName evidence="2">Uncharacterized protein</fullName>
    </submittedName>
</protein>
<name>A0AA35LD54_9SAUR</name>
<feature type="region of interest" description="Disordered" evidence="1">
    <location>
        <begin position="99"/>
        <end position="156"/>
    </location>
</feature>
<dbReference type="AlphaFoldDB" id="A0AA35LD54"/>
<evidence type="ECO:0000256" key="1">
    <source>
        <dbReference type="SAM" id="MobiDB-lite"/>
    </source>
</evidence>
<evidence type="ECO:0000313" key="2">
    <source>
        <dbReference type="EMBL" id="CAI5794160.1"/>
    </source>
</evidence>
<evidence type="ECO:0000313" key="3">
    <source>
        <dbReference type="Proteomes" id="UP001178461"/>
    </source>
</evidence>
<feature type="region of interest" description="Disordered" evidence="1">
    <location>
        <begin position="166"/>
        <end position="185"/>
    </location>
</feature>
<proteinExistence type="predicted"/>
<dbReference type="Proteomes" id="UP001178461">
    <property type="component" value="Chromosome Z"/>
</dbReference>
<feature type="compositionally biased region" description="Polar residues" evidence="1">
    <location>
        <begin position="175"/>
        <end position="185"/>
    </location>
</feature>
<organism evidence="2 3">
    <name type="scientific">Podarcis lilfordi</name>
    <name type="common">Lilford's wall lizard</name>
    <dbReference type="NCBI Taxonomy" id="74358"/>
    <lineage>
        <taxon>Eukaryota</taxon>
        <taxon>Metazoa</taxon>
        <taxon>Chordata</taxon>
        <taxon>Craniata</taxon>
        <taxon>Vertebrata</taxon>
        <taxon>Euteleostomi</taxon>
        <taxon>Lepidosauria</taxon>
        <taxon>Squamata</taxon>
        <taxon>Bifurcata</taxon>
        <taxon>Unidentata</taxon>
        <taxon>Episquamata</taxon>
        <taxon>Laterata</taxon>
        <taxon>Lacertibaenia</taxon>
        <taxon>Lacertidae</taxon>
        <taxon>Podarcis</taxon>
    </lineage>
</organism>
<gene>
    <name evidence="2" type="ORF">PODLI_1B018131</name>
</gene>
<sequence length="185" mass="19597">MATELPNARLAAAGATPQGPWPVKARLSWACSPPQQVLWLALALALPLPPRGHLKHLLPAPGATDFQCLRAGASVLFSPLHCSLHAPLWLSALPDAQPAGRPKKGVRHLPLPSESHSPGQGGGGAAMRRADSTRREGVVGRVVHREKQRCPSSLSPLLLVLRERKGRVPHPSDLPPSSSGTDLNC</sequence>
<feature type="region of interest" description="Disordered" evidence="1">
    <location>
        <begin position="1"/>
        <end position="20"/>
    </location>
</feature>
<reference evidence="2" key="1">
    <citation type="submission" date="2022-12" db="EMBL/GenBank/DDBJ databases">
        <authorList>
            <person name="Alioto T."/>
            <person name="Alioto T."/>
            <person name="Gomez Garrido J."/>
        </authorList>
    </citation>
    <scope>NUCLEOTIDE SEQUENCE</scope>
</reference>
<keyword evidence="3" id="KW-1185">Reference proteome</keyword>
<feature type="compositionally biased region" description="Basic and acidic residues" evidence="1">
    <location>
        <begin position="128"/>
        <end position="149"/>
    </location>
</feature>
<accession>A0AA35LD54</accession>